<name>A0A3R7HYW6_9EURY</name>
<dbReference type="InterPro" id="IPR029058">
    <property type="entry name" value="AB_hydrolase_fold"/>
</dbReference>
<protein>
    <submittedName>
        <fullName evidence="3">Pimeloyl-ACP methyl ester carboxylesterase</fullName>
    </submittedName>
</protein>
<dbReference type="Proteomes" id="UP000283805">
    <property type="component" value="Unassembled WGS sequence"/>
</dbReference>
<sequence length="331" mass="37150">MFALEFSIGIAASQRRRLKACGVVRTDMSANAASPQAAASVLSAVDATTDVRTVNGVDLHVVAAGDPDDPLVVLLHGFPEFWYGWHDQLEPLVDAGYRVLVPDQRGYNLSEKPESVRAYRRQQLARDIVELIDSESRDAAHVVGHDWGGMVAWDLALRHPAVVDRLAIVNAPHPTVFRQHLRSNPAQLRRSWYAACFQVPWLPELVCRYDDFRLLERALRETAAPGTFADADLGRYRRAWSEDGALSGMINWYRASARYSTTVPRERVDAPTLLAWGTDDAALGTELAVDSYDYCAREGRRLELFEGTSHWVQHEEPERLTATLLEHFEAE</sequence>
<dbReference type="PRINTS" id="PR00111">
    <property type="entry name" value="ABHYDROLASE"/>
</dbReference>
<dbReference type="PANTHER" id="PTHR43329">
    <property type="entry name" value="EPOXIDE HYDROLASE"/>
    <property type="match status" value="1"/>
</dbReference>
<evidence type="ECO:0000313" key="4">
    <source>
        <dbReference type="Proteomes" id="UP000283805"/>
    </source>
</evidence>
<organism evidence="3 4">
    <name type="scientific">Halopiger aswanensis</name>
    <dbReference type="NCBI Taxonomy" id="148449"/>
    <lineage>
        <taxon>Archaea</taxon>
        <taxon>Methanobacteriati</taxon>
        <taxon>Methanobacteriota</taxon>
        <taxon>Stenosarchaea group</taxon>
        <taxon>Halobacteria</taxon>
        <taxon>Halobacteriales</taxon>
        <taxon>Natrialbaceae</taxon>
        <taxon>Halopiger</taxon>
    </lineage>
</organism>
<dbReference type="EMBL" id="RAPO01000001">
    <property type="protein sequence ID" value="RKD97130.1"/>
    <property type="molecule type" value="Genomic_DNA"/>
</dbReference>
<evidence type="ECO:0000313" key="3">
    <source>
        <dbReference type="EMBL" id="RKD97130.1"/>
    </source>
</evidence>
<keyword evidence="4" id="KW-1185">Reference proteome</keyword>
<evidence type="ECO:0000259" key="2">
    <source>
        <dbReference type="Pfam" id="PF00561"/>
    </source>
</evidence>
<dbReference type="Pfam" id="PF00561">
    <property type="entry name" value="Abhydrolase_1"/>
    <property type="match status" value="1"/>
</dbReference>
<dbReference type="Gene3D" id="3.40.50.1820">
    <property type="entry name" value="alpha/beta hydrolase"/>
    <property type="match status" value="1"/>
</dbReference>
<dbReference type="AlphaFoldDB" id="A0A3R7HYW6"/>
<dbReference type="GO" id="GO:0016787">
    <property type="term" value="F:hydrolase activity"/>
    <property type="evidence" value="ECO:0007669"/>
    <property type="project" value="UniProtKB-KW"/>
</dbReference>
<dbReference type="InterPro" id="IPR000073">
    <property type="entry name" value="AB_hydrolase_1"/>
</dbReference>
<proteinExistence type="predicted"/>
<evidence type="ECO:0000256" key="1">
    <source>
        <dbReference type="ARBA" id="ARBA00022801"/>
    </source>
</evidence>
<keyword evidence="1" id="KW-0378">Hydrolase</keyword>
<dbReference type="SUPFAM" id="SSF53474">
    <property type="entry name" value="alpha/beta-Hydrolases"/>
    <property type="match status" value="1"/>
</dbReference>
<gene>
    <name evidence="3" type="ORF">ATJ93_0111</name>
</gene>
<dbReference type="PRINTS" id="PR00412">
    <property type="entry name" value="EPOXHYDRLASE"/>
</dbReference>
<reference evidence="3 4" key="1">
    <citation type="submission" date="2018-09" db="EMBL/GenBank/DDBJ databases">
        <title>Genomic Encyclopedia of Archaeal and Bacterial Type Strains, Phase II (KMG-II): from individual species to whole genera.</title>
        <authorList>
            <person name="Goeker M."/>
        </authorList>
    </citation>
    <scope>NUCLEOTIDE SEQUENCE [LARGE SCALE GENOMIC DNA]</scope>
    <source>
        <strain evidence="3 4">DSM 13151</strain>
    </source>
</reference>
<feature type="domain" description="AB hydrolase-1" evidence="2">
    <location>
        <begin position="70"/>
        <end position="317"/>
    </location>
</feature>
<accession>A0A3R7HYW6</accession>
<dbReference type="InterPro" id="IPR000639">
    <property type="entry name" value="Epox_hydrolase-like"/>
</dbReference>
<comment type="caution">
    <text evidence="3">The sequence shown here is derived from an EMBL/GenBank/DDBJ whole genome shotgun (WGS) entry which is preliminary data.</text>
</comment>